<sequence length="1188" mass="126507">MAQENAETAPRPARRWRFGIRAKLVVAVGAVAAMMLVAAGLTWVGYSDIERLLAGMTRTNLPSVTHALKLSEATARLAAAAPALDSSSSQFQRQNNFVALQQQIGHLLDLIDGLAGAATDRGRVEELRSLVATFADNLIDRNIQVDRRLQLAERARAQAAAVIQLDHDLRGAFDRPGGPPAPAVMLAATLLREAAGAADLDKLAELRAAYAAEARRLVLLSERAAGPDGGLARRVIALGSGAGNVFELRMLQMQTDARLAAAAEEGRDLVARTAATVGRLVSAAEAVAADDERRAEAAVANGRRTLLVVGVLTLFGPLLFVWFYLGRNLVGRLSGLAEAMHRIVEGDFHALIPRGGKDEIADMAAELGVFRDAMARLRESSQALVESETRLRRILDTSPLALAIWRVRDSRLVQVNPRWTELYRVPDEQAIGLDVGAFYTDPADRLRLVELVLKTGYVTAFECRLRRSDGHQFWAILSAARIEMDGEAAAIVSSIDITRHKQEEAALAEAKRMAEEANQAKSLFLATMSHEIRTPMNGVLTMAHLLQDMPLPSEPREMARVISDSAAALLTILDDVLDFSKIEAGRLPLELTDLAPLDLIEDVAELLAPRAREKGIGLITYVDPALPARGRGDPLRLRQIITNLAGNAIKFTESGYVRIAATTGDPRVRPLRLTVAVSDTGIGLDAEQQARLFEPFMQADASISRRYGGTGLGLSICRRLVEMMRGEIGVESQPGRGATFHFTVPLPVEEPTPEPGPDLSGVAVLVLAEGPVAAEGLRLYLGALGAQVAVVVSDEGALAAVRAAALAGWSYEVLLLDGGEDPRQRFGLAQELMRRAEGAGGTRVVVMTSSAGLALAAAEAEAAGLFALLPKPVRRRVLWRTVAAAAGRVELEDDPLAPGAAEPALAVWSPPLAAEAEAAGALVLVAEDNPTNRVVIRHLMERLGYAIELVGNGAEAWERLQAGRYGLLLTDCHMPEMDGYDLTQRIRAAEADGAADGEGGDGTALPIIALTADALSGTARRCRECGMDDFIAKPIDIARLDAALRRWLPAATPLRRRRPPASPISPLTLAAVDPVPQVLDPAPMLALFGGIGAEAREMLELFLDSTRPLLSELENALGAGEALAAREAAHSAKGAAYSAGAMRLGRLCAAIEIASAEEDPAVAAILPAVRIAFAEVERAVAAIGAAER</sequence>
<dbReference type="Gene3D" id="3.40.50.2300">
    <property type="match status" value="2"/>
</dbReference>
<name>A0ABW5C6R4_9PROT</name>
<keyword evidence="6" id="KW-0418">Kinase</keyword>
<evidence type="ECO:0000256" key="3">
    <source>
        <dbReference type="ARBA" id="ARBA00012438"/>
    </source>
</evidence>
<feature type="domain" description="Histidine kinase" evidence="11">
    <location>
        <begin position="527"/>
        <end position="748"/>
    </location>
</feature>
<evidence type="ECO:0000256" key="6">
    <source>
        <dbReference type="ARBA" id="ARBA00022777"/>
    </source>
</evidence>
<evidence type="ECO:0000256" key="1">
    <source>
        <dbReference type="ARBA" id="ARBA00000085"/>
    </source>
</evidence>
<feature type="modified residue" description="Phosphohistidine" evidence="8">
    <location>
        <position position="1130"/>
    </location>
</feature>
<feature type="domain" description="PAC" evidence="13">
    <location>
        <begin position="459"/>
        <end position="509"/>
    </location>
</feature>
<dbReference type="SMART" id="SM00387">
    <property type="entry name" value="HATPase_c"/>
    <property type="match status" value="1"/>
</dbReference>
<dbReference type="EC" id="2.7.13.3" evidence="3"/>
<dbReference type="Gene3D" id="6.10.340.10">
    <property type="match status" value="1"/>
</dbReference>
<dbReference type="Proteomes" id="UP001597296">
    <property type="component" value="Unassembled WGS sequence"/>
</dbReference>
<keyword evidence="10" id="KW-0472">Membrane</keyword>
<accession>A0ABW5C6R4</accession>
<evidence type="ECO:0000256" key="2">
    <source>
        <dbReference type="ARBA" id="ARBA00004370"/>
    </source>
</evidence>
<dbReference type="PANTHER" id="PTHR45339:SF3">
    <property type="entry name" value="HISTIDINE KINASE"/>
    <property type="match status" value="1"/>
</dbReference>
<dbReference type="InterPro" id="IPR008207">
    <property type="entry name" value="Sig_transdc_His_kin_Hpt_dom"/>
</dbReference>
<protein>
    <recommendedName>
        <fullName evidence="3">histidine kinase</fullName>
        <ecNumber evidence="3">2.7.13.3</ecNumber>
    </recommendedName>
</protein>
<dbReference type="Gene3D" id="3.30.565.10">
    <property type="entry name" value="Histidine kinase-like ATPase, C-terminal domain"/>
    <property type="match status" value="1"/>
</dbReference>
<dbReference type="PANTHER" id="PTHR45339">
    <property type="entry name" value="HYBRID SIGNAL TRANSDUCTION HISTIDINE KINASE J"/>
    <property type="match status" value="1"/>
</dbReference>
<dbReference type="InterPro" id="IPR001789">
    <property type="entry name" value="Sig_transdc_resp-reg_receiver"/>
</dbReference>
<evidence type="ECO:0000256" key="5">
    <source>
        <dbReference type="ARBA" id="ARBA00022679"/>
    </source>
</evidence>
<proteinExistence type="predicted"/>
<feature type="modified residue" description="4-aspartylphosphate" evidence="9">
    <location>
        <position position="817"/>
    </location>
</feature>
<dbReference type="SMART" id="SM00448">
    <property type="entry name" value="REC"/>
    <property type="match status" value="2"/>
</dbReference>
<evidence type="ECO:0000259" key="14">
    <source>
        <dbReference type="PROSITE" id="PS50885"/>
    </source>
</evidence>
<keyword evidence="16" id="KW-0067">ATP-binding</keyword>
<dbReference type="InterPro" id="IPR036097">
    <property type="entry name" value="HisK_dim/P_sf"/>
</dbReference>
<dbReference type="InterPro" id="IPR000700">
    <property type="entry name" value="PAS-assoc_C"/>
</dbReference>
<evidence type="ECO:0000256" key="4">
    <source>
        <dbReference type="ARBA" id="ARBA00022553"/>
    </source>
</evidence>
<feature type="domain" description="Response regulatory" evidence="12">
    <location>
        <begin position="763"/>
        <end position="886"/>
    </location>
</feature>
<dbReference type="Gene3D" id="3.30.450.20">
    <property type="entry name" value="PAS domain"/>
    <property type="match status" value="1"/>
</dbReference>
<dbReference type="Pfam" id="PF02518">
    <property type="entry name" value="HATPase_c"/>
    <property type="match status" value="1"/>
</dbReference>
<dbReference type="Gene3D" id="1.20.120.160">
    <property type="entry name" value="HPT domain"/>
    <property type="match status" value="1"/>
</dbReference>
<dbReference type="PRINTS" id="PR00344">
    <property type="entry name" value="BCTRLSENSOR"/>
</dbReference>
<reference evidence="17" key="1">
    <citation type="journal article" date="2019" name="Int. J. Syst. Evol. Microbiol.">
        <title>The Global Catalogue of Microorganisms (GCM) 10K type strain sequencing project: providing services to taxonomists for standard genome sequencing and annotation.</title>
        <authorList>
            <consortium name="The Broad Institute Genomics Platform"/>
            <consortium name="The Broad Institute Genome Sequencing Center for Infectious Disease"/>
            <person name="Wu L."/>
            <person name="Ma J."/>
        </authorList>
    </citation>
    <scope>NUCLEOTIDE SEQUENCE [LARGE SCALE GENOMIC DNA]</scope>
    <source>
        <strain evidence="17">KCTC 15012</strain>
    </source>
</reference>
<keyword evidence="10" id="KW-0812">Transmembrane</keyword>
<organism evidence="16 17">
    <name type="scientific">Phaeospirillum tilakii</name>
    <dbReference type="NCBI Taxonomy" id="741673"/>
    <lineage>
        <taxon>Bacteria</taxon>
        <taxon>Pseudomonadati</taxon>
        <taxon>Pseudomonadota</taxon>
        <taxon>Alphaproteobacteria</taxon>
        <taxon>Rhodospirillales</taxon>
        <taxon>Rhodospirillaceae</taxon>
        <taxon>Phaeospirillum</taxon>
    </lineage>
</organism>
<evidence type="ECO:0000256" key="9">
    <source>
        <dbReference type="PROSITE-ProRule" id="PRU00169"/>
    </source>
</evidence>
<dbReference type="CDD" id="cd00082">
    <property type="entry name" value="HisKA"/>
    <property type="match status" value="1"/>
</dbReference>
<dbReference type="InterPro" id="IPR035965">
    <property type="entry name" value="PAS-like_dom_sf"/>
</dbReference>
<dbReference type="PROSITE" id="PS50110">
    <property type="entry name" value="RESPONSE_REGULATORY"/>
    <property type="match status" value="2"/>
</dbReference>
<dbReference type="Pfam" id="PF00512">
    <property type="entry name" value="HisKA"/>
    <property type="match status" value="1"/>
</dbReference>
<feature type="modified residue" description="4-aspartylphosphate" evidence="9">
    <location>
        <position position="971"/>
    </location>
</feature>
<dbReference type="InterPro" id="IPR003661">
    <property type="entry name" value="HisK_dim/P_dom"/>
</dbReference>
<dbReference type="SMART" id="SM00073">
    <property type="entry name" value="HPT"/>
    <property type="match status" value="1"/>
</dbReference>
<dbReference type="SUPFAM" id="SSF55874">
    <property type="entry name" value="ATPase domain of HSP90 chaperone/DNA topoisomerase II/histidine kinase"/>
    <property type="match status" value="1"/>
</dbReference>
<dbReference type="SMART" id="SM00388">
    <property type="entry name" value="HisKA"/>
    <property type="match status" value="1"/>
</dbReference>
<dbReference type="Gene3D" id="1.10.287.130">
    <property type="match status" value="1"/>
</dbReference>
<dbReference type="CDD" id="cd16922">
    <property type="entry name" value="HATPase_EvgS-ArcB-TorS-like"/>
    <property type="match status" value="1"/>
</dbReference>
<dbReference type="InterPro" id="IPR003594">
    <property type="entry name" value="HATPase_dom"/>
</dbReference>
<dbReference type="Pfam" id="PF21689">
    <property type="entry name" value="TorS_sensor_domain"/>
    <property type="match status" value="1"/>
</dbReference>
<dbReference type="CDD" id="cd00130">
    <property type="entry name" value="PAS"/>
    <property type="match status" value="1"/>
</dbReference>
<evidence type="ECO:0000259" key="12">
    <source>
        <dbReference type="PROSITE" id="PS50110"/>
    </source>
</evidence>
<dbReference type="CDD" id="cd06225">
    <property type="entry name" value="HAMP"/>
    <property type="match status" value="1"/>
</dbReference>
<comment type="catalytic activity">
    <reaction evidence="1">
        <text>ATP + protein L-histidine = ADP + protein N-phospho-L-histidine.</text>
        <dbReference type="EC" id="2.7.13.3"/>
    </reaction>
</comment>
<dbReference type="InterPro" id="IPR038188">
    <property type="entry name" value="TorS_sensor_sf"/>
</dbReference>
<keyword evidence="4 9" id="KW-0597">Phosphoprotein</keyword>
<evidence type="ECO:0000256" key="8">
    <source>
        <dbReference type="PROSITE-ProRule" id="PRU00110"/>
    </source>
</evidence>
<feature type="domain" description="Response regulatory" evidence="12">
    <location>
        <begin position="922"/>
        <end position="1048"/>
    </location>
</feature>
<keyword evidence="17" id="KW-1185">Reference proteome</keyword>
<dbReference type="SUPFAM" id="SSF158472">
    <property type="entry name" value="HAMP domain-like"/>
    <property type="match status" value="1"/>
</dbReference>
<dbReference type="InterPro" id="IPR004358">
    <property type="entry name" value="Sig_transdc_His_kin-like_C"/>
</dbReference>
<evidence type="ECO:0000259" key="13">
    <source>
        <dbReference type="PROSITE" id="PS50113"/>
    </source>
</evidence>
<keyword evidence="5" id="KW-0808">Transferase</keyword>
<dbReference type="SUPFAM" id="SSF47384">
    <property type="entry name" value="Homodimeric domain of signal transducing histidine kinase"/>
    <property type="match status" value="1"/>
</dbReference>
<dbReference type="RefSeq" id="WP_377314783.1">
    <property type="nucleotide sequence ID" value="NZ_JBHUIY010000005.1"/>
</dbReference>
<evidence type="ECO:0000256" key="7">
    <source>
        <dbReference type="ARBA" id="ARBA00023012"/>
    </source>
</evidence>
<keyword evidence="16" id="KW-0547">Nucleotide-binding</keyword>
<gene>
    <name evidence="16" type="ORF">ACFSNB_04195</name>
</gene>
<dbReference type="Pfam" id="PF13426">
    <property type="entry name" value="PAS_9"/>
    <property type="match status" value="1"/>
</dbReference>
<dbReference type="PROSITE" id="PS50885">
    <property type="entry name" value="HAMP"/>
    <property type="match status" value="1"/>
</dbReference>
<dbReference type="SUPFAM" id="SSF55785">
    <property type="entry name" value="PYP-like sensor domain (PAS domain)"/>
    <property type="match status" value="1"/>
</dbReference>
<keyword evidence="7" id="KW-0902">Two-component regulatory system</keyword>
<dbReference type="CDD" id="cd17546">
    <property type="entry name" value="REC_hyHK_CKI1_RcsC-like"/>
    <property type="match status" value="1"/>
</dbReference>
<dbReference type="InterPro" id="IPR036890">
    <property type="entry name" value="HATPase_C_sf"/>
</dbReference>
<evidence type="ECO:0000259" key="15">
    <source>
        <dbReference type="PROSITE" id="PS50894"/>
    </source>
</evidence>
<evidence type="ECO:0000313" key="16">
    <source>
        <dbReference type="EMBL" id="MFD2233000.1"/>
    </source>
</evidence>
<dbReference type="SUPFAM" id="SSF47226">
    <property type="entry name" value="Histidine-containing phosphotransfer domain, HPT domain"/>
    <property type="match status" value="1"/>
</dbReference>
<comment type="subcellular location">
    <subcellularLocation>
        <location evidence="2">Membrane</location>
    </subcellularLocation>
</comment>
<dbReference type="InterPro" id="IPR036641">
    <property type="entry name" value="HPT_dom_sf"/>
</dbReference>
<evidence type="ECO:0000313" key="17">
    <source>
        <dbReference type="Proteomes" id="UP001597296"/>
    </source>
</evidence>
<dbReference type="InterPro" id="IPR003660">
    <property type="entry name" value="HAMP_dom"/>
</dbReference>
<comment type="caution">
    <text evidence="16">The sequence shown here is derived from an EMBL/GenBank/DDBJ whole genome shotgun (WGS) entry which is preliminary data.</text>
</comment>
<keyword evidence="10" id="KW-1133">Transmembrane helix</keyword>
<feature type="domain" description="HAMP" evidence="14">
    <location>
        <begin position="327"/>
        <end position="379"/>
    </location>
</feature>
<dbReference type="Pfam" id="PF01627">
    <property type="entry name" value="Hpt"/>
    <property type="match status" value="1"/>
</dbReference>
<dbReference type="CDD" id="cd00088">
    <property type="entry name" value="HPT"/>
    <property type="match status" value="1"/>
</dbReference>
<feature type="domain" description="HPt" evidence="15">
    <location>
        <begin position="1091"/>
        <end position="1186"/>
    </location>
</feature>
<evidence type="ECO:0000259" key="11">
    <source>
        <dbReference type="PROSITE" id="PS50109"/>
    </source>
</evidence>
<dbReference type="PROSITE" id="PS50113">
    <property type="entry name" value="PAC"/>
    <property type="match status" value="1"/>
</dbReference>
<dbReference type="InterPro" id="IPR005467">
    <property type="entry name" value="His_kinase_dom"/>
</dbReference>
<dbReference type="EMBL" id="JBHUIY010000005">
    <property type="protein sequence ID" value="MFD2233000.1"/>
    <property type="molecule type" value="Genomic_DNA"/>
</dbReference>
<dbReference type="GO" id="GO:0005524">
    <property type="term" value="F:ATP binding"/>
    <property type="evidence" value="ECO:0007669"/>
    <property type="project" value="UniProtKB-KW"/>
</dbReference>
<dbReference type="Pfam" id="PF00072">
    <property type="entry name" value="Response_reg"/>
    <property type="match status" value="1"/>
</dbReference>
<dbReference type="Gene3D" id="1.20.58.920">
    <property type="match status" value="2"/>
</dbReference>
<dbReference type="NCBIfam" id="TIGR00229">
    <property type="entry name" value="sensory_box"/>
    <property type="match status" value="1"/>
</dbReference>
<dbReference type="PROSITE" id="PS50109">
    <property type="entry name" value="HIS_KIN"/>
    <property type="match status" value="1"/>
</dbReference>
<dbReference type="PROSITE" id="PS50894">
    <property type="entry name" value="HPT"/>
    <property type="match status" value="1"/>
</dbReference>
<dbReference type="InterPro" id="IPR000014">
    <property type="entry name" value="PAS"/>
</dbReference>
<dbReference type="InterPro" id="IPR011006">
    <property type="entry name" value="CheY-like_superfamily"/>
</dbReference>
<dbReference type="Pfam" id="PF00672">
    <property type="entry name" value="HAMP"/>
    <property type="match status" value="1"/>
</dbReference>
<dbReference type="SUPFAM" id="SSF52172">
    <property type="entry name" value="CheY-like"/>
    <property type="match status" value="2"/>
</dbReference>
<evidence type="ECO:0000256" key="10">
    <source>
        <dbReference type="SAM" id="Phobius"/>
    </source>
</evidence>
<feature type="transmembrane region" description="Helical" evidence="10">
    <location>
        <begin position="24"/>
        <end position="46"/>
    </location>
</feature>
<dbReference type="SMART" id="SM00304">
    <property type="entry name" value="HAMP"/>
    <property type="match status" value="1"/>
</dbReference>